<dbReference type="Pfam" id="PF10230">
    <property type="entry name" value="LIDHydrolase"/>
    <property type="match status" value="1"/>
</dbReference>
<dbReference type="EMBL" id="HE573023">
    <property type="protein sequence ID" value="CCC48816.1"/>
    <property type="molecule type" value="Genomic_DNA"/>
</dbReference>
<evidence type="ECO:0000256" key="1">
    <source>
        <dbReference type="ARBA" id="ARBA00004502"/>
    </source>
</evidence>
<evidence type="ECO:0008006" key="7">
    <source>
        <dbReference type="Google" id="ProtNLM"/>
    </source>
</evidence>
<organism evidence="6">
    <name type="scientific">Trypanosoma vivax (strain Y486)</name>
    <dbReference type="NCBI Taxonomy" id="1055687"/>
    <lineage>
        <taxon>Eukaryota</taxon>
        <taxon>Discoba</taxon>
        <taxon>Euglenozoa</taxon>
        <taxon>Kinetoplastea</taxon>
        <taxon>Metakinetoplastina</taxon>
        <taxon>Trypanosomatida</taxon>
        <taxon>Trypanosomatidae</taxon>
        <taxon>Trypanosoma</taxon>
        <taxon>Duttonella</taxon>
    </lineage>
</organism>
<name>G0TXX3_TRYVY</name>
<protein>
    <recommendedName>
        <fullName evidence="7">AB hydrolase-1 domain-containing protein</fullName>
    </recommendedName>
</protein>
<keyword evidence="5" id="KW-0812">Transmembrane</keyword>
<dbReference type="VEuPathDB" id="TriTrypDB:TvY486_0701540"/>
<evidence type="ECO:0000256" key="3">
    <source>
        <dbReference type="ARBA" id="ARBA00022677"/>
    </source>
</evidence>
<keyword evidence="5" id="KW-1133">Transmembrane helix</keyword>
<dbReference type="InterPro" id="IPR029058">
    <property type="entry name" value="AB_hydrolase_fold"/>
</dbReference>
<gene>
    <name evidence="6" type="ORF">TVY486_0701540</name>
</gene>
<proteinExistence type="inferred from homology"/>
<evidence type="ECO:0000313" key="6">
    <source>
        <dbReference type="EMBL" id="CCC48816.1"/>
    </source>
</evidence>
<dbReference type="SUPFAM" id="SSF53474">
    <property type="entry name" value="alpha/beta-Hydrolases"/>
    <property type="match status" value="1"/>
</dbReference>
<dbReference type="PANTHER" id="PTHR13390:SF0">
    <property type="entry name" value="LIPID DROPLET-ASSOCIATED HYDROLASE"/>
    <property type="match status" value="1"/>
</dbReference>
<dbReference type="GO" id="GO:0019915">
    <property type="term" value="P:lipid storage"/>
    <property type="evidence" value="ECO:0007669"/>
    <property type="project" value="InterPro"/>
</dbReference>
<evidence type="ECO:0000256" key="4">
    <source>
        <dbReference type="ARBA" id="ARBA00022801"/>
    </source>
</evidence>
<keyword evidence="3" id="KW-0551">Lipid droplet</keyword>
<dbReference type="Gene3D" id="3.40.50.1820">
    <property type="entry name" value="alpha/beta hydrolase"/>
    <property type="match status" value="1"/>
</dbReference>
<keyword evidence="4" id="KW-0378">Hydrolase</keyword>
<comment type="subcellular location">
    <subcellularLocation>
        <location evidence="1">Lipid droplet</location>
    </subcellularLocation>
</comment>
<dbReference type="InterPro" id="IPR019363">
    <property type="entry name" value="LDAH"/>
</dbReference>
<reference evidence="6" key="1">
    <citation type="journal article" date="2012" name="Proc. Natl. Acad. Sci. U.S.A.">
        <title>Antigenic diversity is generated by distinct evolutionary mechanisms in African trypanosome species.</title>
        <authorList>
            <person name="Jackson A.P."/>
            <person name="Berry A."/>
            <person name="Aslett M."/>
            <person name="Allison H.C."/>
            <person name="Burton P."/>
            <person name="Vavrova-Anderson J."/>
            <person name="Brown R."/>
            <person name="Browne H."/>
            <person name="Corton N."/>
            <person name="Hauser H."/>
            <person name="Gamble J."/>
            <person name="Gilderthorp R."/>
            <person name="Marcello L."/>
            <person name="McQuillan J."/>
            <person name="Otto T.D."/>
            <person name="Quail M.A."/>
            <person name="Sanders M.J."/>
            <person name="van Tonder A."/>
            <person name="Ginger M.L."/>
            <person name="Field M.C."/>
            <person name="Barry J.D."/>
            <person name="Hertz-Fowler C."/>
            <person name="Berriman M."/>
        </authorList>
    </citation>
    <scope>NUCLEOTIDE SEQUENCE</scope>
    <source>
        <strain evidence="6">Y486</strain>
    </source>
</reference>
<keyword evidence="5" id="KW-0472">Membrane</keyword>
<dbReference type="GO" id="GO:0016298">
    <property type="term" value="F:lipase activity"/>
    <property type="evidence" value="ECO:0007669"/>
    <property type="project" value="InterPro"/>
</dbReference>
<accession>G0TXX3</accession>
<dbReference type="PANTHER" id="PTHR13390">
    <property type="entry name" value="LIPASE"/>
    <property type="match status" value="1"/>
</dbReference>
<evidence type="ECO:0000256" key="2">
    <source>
        <dbReference type="ARBA" id="ARBA00008300"/>
    </source>
</evidence>
<sequence length="316" mass="34959">MEVGPSTVVWQPPQCSLPAVEVLQSRAGLLNGLLSARGVNNIVRSGRSGQRLFVLFPGNPGIVQFYEKFAALLATAGVDVLVMGYAGHSAVDLNDGRVFGLQDQLDTAEMLLSEILTDKVVEQYRGRVSIGGHSIGAFVALHMAARFSCVQRCIFLCGVVSRIMESPNGQKMFFVGGSEIVYQLVTCCIVYLVHLMPSCVLLYLLRWQAPTAPHSLVQLFVKHRNINVLYNCFNMARHEFQRLRNPDKSLLKSVGSRIVFYCVPHDGWAPLQHVHEAREACGCEADIVVELDESVPHAWCLEHSEVVVRKGVLPFI</sequence>
<dbReference type="AlphaFoldDB" id="G0TXX3"/>
<comment type="similarity">
    <text evidence="2">Belongs to the AB hydrolase superfamily. LDAH family.</text>
</comment>
<feature type="transmembrane region" description="Helical" evidence="5">
    <location>
        <begin position="180"/>
        <end position="205"/>
    </location>
</feature>
<dbReference type="GO" id="GO:0005811">
    <property type="term" value="C:lipid droplet"/>
    <property type="evidence" value="ECO:0007669"/>
    <property type="project" value="UniProtKB-SubCell"/>
</dbReference>
<evidence type="ECO:0000256" key="5">
    <source>
        <dbReference type="SAM" id="Phobius"/>
    </source>
</evidence>